<name>A0A561DDB0_9BACI</name>
<evidence type="ECO:0000313" key="2">
    <source>
        <dbReference type="Proteomes" id="UP000319671"/>
    </source>
</evidence>
<reference evidence="1 2" key="1">
    <citation type="submission" date="2019-06" db="EMBL/GenBank/DDBJ databases">
        <title>Sorghum-associated microbial communities from plants grown in Nebraska, USA.</title>
        <authorList>
            <person name="Schachtman D."/>
        </authorList>
    </citation>
    <scope>NUCLEOTIDE SEQUENCE [LARGE SCALE GENOMIC DNA]</scope>
    <source>
        <strain evidence="1 2">2482</strain>
    </source>
</reference>
<dbReference type="EMBL" id="VIVN01000006">
    <property type="protein sequence ID" value="TWE01169.1"/>
    <property type="molecule type" value="Genomic_DNA"/>
</dbReference>
<dbReference type="Proteomes" id="UP000319671">
    <property type="component" value="Unassembled WGS sequence"/>
</dbReference>
<proteinExistence type="predicted"/>
<protein>
    <submittedName>
        <fullName evidence="1">Uncharacterized protein</fullName>
    </submittedName>
</protein>
<organism evidence="1 2">
    <name type="scientific">Neobacillus bataviensis</name>
    <dbReference type="NCBI Taxonomy" id="220685"/>
    <lineage>
        <taxon>Bacteria</taxon>
        <taxon>Bacillati</taxon>
        <taxon>Bacillota</taxon>
        <taxon>Bacilli</taxon>
        <taxon>Bacillales</taxon>
        <taxon>Bacillaceae</taxon>
        <taxon>Neobacillus</taxon>
    </lineage>
</organism>
<comment type="caution">
    <text evidence="1">The sequence shown here is derived from an EMBL/GenBank/DDBJ whole genome shotgun (WGS) entry which is preliminary data.</text>
</comment>
<dbReference type="RefSeq" id="WP_186446475.1">
    <property type="nucleotide sequence ID" value="NZ_VIVN01000006.1"/>
</dbReference>
<sequence length="62" mass="6854">MDYYIQVEANVSIYVEDVNPGSYKPFCSFMAGRETRIVGSTTGGKAGKNFSLQQIAPKMQKT</sequence>
<evidence type="ECO:0000313" key="1">
    <source>
        <dbReference type="EMBL" id="TWE01169.1"/>
    </source>
</evidence>
<keyword evidence="2" id="KW-1185">Reference proteome</keyword>
<accession>A0A561DDB0</accession>
<dbReference type="AlphaFoldDB" id="A0A561DDB0"/>
<gene>
    <name evidence="1" type="ORF">FB550_106226</name>
</gene>